<dbReference type="AlphaFoldDB" id="A0A060YP04"/>
<feature type="transmembrane region" description="Helical" evidence="3">
    <location>
        <begin position="54"/>
        <end position="80"/>
    </location>
</feature>
<evidence type="ECO:0000256" key="3">
    <source>
        <dbReference type="SAM" id="Phobius"/>
    </source>
</evidence>
<dbReference type="GO" id="GO:0004016">
    <property type="term" value="F:adenylate cyclase activity"/>
    <property type="evidence" value="ECO:0007669"/>
    <property type="project" value="TreeGrafter"/>
</dbReference>
<accession>A0A060YP04</accession>
<reference evidence="4" key="1">
    <citation type="journal article" date="2014" name="Nat. Commun.">
        <title>The rainbow trout genome provides novel insights into evolution after whole-genome duplication in vertebrates.</title>
        <authorList>
            <person name="Berthelot C."/>
            <person name="Brunet F."/>
            <person name="Chalopin D."/>
            <person name="Juanchich A."/>
            <person name="Bernard M."/>
            <person name="Noel B."/>
            <person name="Bento P."/>
            <person name="Da Silva C."/>
            <person name="Labadie K."/>
            <person name="Alberti A."/>
            <person name="Aury J.M."/>
            <person name="Louis A."/>
            <person name="Dehais P."/>
            <person name="Bardou P."/>
            <person name="Montfort J."/>
            <person name="Klopp C."/>
            <person name="Cabau C."/>
            <person name="Gaspin C."/>
            <person name="Thorgaard G.H."/>
            <person name="Boussaha M."/>
            <person name="Quillet E."/>
            <person name="Guyomard R."/>
            <person name="Galiana D."/>
            <person name="Bobe J."/>
            <person name="Volff J.N."/>
            <person name="Genet C."/>
            <person name="Wincker P."/>
            <person name="Jaillon O."/>
            <person name="Roest Crollius H."/>
            <person name="Guiguen Y."/>
        </authorList>
    </citation>
    <scope>NUCLEOTIDE SEQUENCE [LARGE SCALE GENOMIC DNA]</scope>
</reference>
<organism evidence="4 5">
    <name type="scientific">Oncorhynchus mykiss</name>
    <name type="common">Rainbow trout</name>
    <name type="synonym">Salmo gairdneri</name>
    <dbReference type="NCBI Taxonomy" id="8022"/>
    <lineage>
        <taxon>Eukaryota</taxon>
        <taxon>Metazoa</taxon>
        <taxon>Chordata</taxon>
        <taxon>Craniata</taxon>
        <taxon>Vertebrata</taxon>
        <taxon>Euteleostomi</taxon>
        <taxon>Actinopterygii</taxon>
        <taxon>Neopterygii</taxon>
        <taxon>Teleostei</taxon>
        <taxon>Protacanthopterygii</taxon>
        <taxon>Salmoniformes</taxon>
        <taxon>Salmonidae</taxon>
        <taxon>Salmoninae</taxon>
        <taxon>Oncorhynchus</taxon>
    </lineage>
</organism>
<keyword evidence="2" id="KW-0456">Lyase</keyword>
<evidence type="ECO:0000256" key="1">
    <source>
        <dbReference type="ARBA" id="ARBA00022741"/>
    </source>
</evidence>
<dbReference type="EMBL" id="FR914754">
    <property type="protein sequence ID" value="CDQ93262.1"/>
    <property type="molecule type" value="Genomic_DNA"/>
</dbReference>
<keyword evidence="3" id="KW-0472">Membrane</keyword>
<dbReference type="PANTHER" id="PTHR45627">
    <property type="entry name" value="ADENYLATE CYCLASE TYPE 1"/>
    <property type="match status" value="1"/>
</dbReference>
<dbReference type="GO" id="GO:0005886">
    <property type="term" value="C:plasma membrane"/>
    <property type="evidence" value="ECO:0007669"/>
    <property type="project" value="TreeGrafter"/>
</dbReference>
<evidence type="ECO:0000256" key="2">
    <source>
        <dbReference type="ARBA" id="ARBA00023239"/>
    </source>
</evidence>
<evidence type="ECO:0000313" key="5">
    <source>
        <dbReference type="Proteomes" id="UP000193380"/>
    </source>
</evidence>
<dbReference type="GO" id="GO:0007189">
    <property type="term" value="P:adenylate cyclase-activating G protein-coupled receptor signaling pathway"/>
    <property type="evidence" value="ECO:0007669"/>
    <property type="project" value="TreeGrafter"/>
</dbReference>
<evidence type="ECO:0000313" key="4">
    <source>
        <dbReference type="EMBL" id="CDQ93262.1"/>
    </source>
</evidence>
<protein>
    <submittedName>
        <fullName evidence="4">Uncharacterized protein</fullName>
    </submittedName>
</protein>
<dbReference type="STRING" id="8022.A0A060YP04"/>
<dbReference type="Proteomes" id="UP000193380">
    <property type="component" value="Unassembled WGS sequence"/>
</dbReference>
<keyword evidence="3" id="KW-1133">Transmembrane helix</keyword>
<reference evidence="4" key="2">
    <citation type="submission" date="2014-03" db="EMBL/GenBank/DDBJ databases">
        <authorList>
            <person name="Genoscope - CEA"/>
        </authorList>
    </citation>
    <scope>NUCLEOTIDE SEQUENCE</scope>
</reference>
<sequence>MFLEHYMQSFAALLLIFSKKVDDRFGGYVACALLVFCFICFIQIIIFPHTPLMLGVYIIIFIILVNILFICAIYSCVKLFPVALQTVTTNIVQSRTNSTLVGVLTILLLFMSAFVNMVGMTILPIVPANALRKCLHSLL</sequence>
<keyword evidence="3" id="KW-0812">Transmembrane</keyword>
<feature type="transmembrane region" description="Helical" evidence="3">
    <location>
        <begin position="25"/>
        <end position="47"/>
    </location>
</feature>
<gene>
    <name evidence="4" type="ORF">GSONMT00016411001</name>
</gene>
<keyword evidence="1" id="KW-0547">Nucleotide-binding</keyword>
<dbReference type="PANTHER" id="PTHR45627:SF11">
    <property type="entry name" value="ADENYLATE CYCLASE TYPE 6"/>
    <property type="match status" value="1"/>
</dbReference>
<dbReference type="PaxDb" id="8022-A0A060YP04"/>
<proteinExistence type="predicted"/>
<feature type="transmembrane region" description="Helical" evidence="3">
    <location>
        <begin position="100"/>
        <end position="123"/>
    </location>
</feature>
<name>A0A060YP04_ONCMY</name>
<dbReference type="GO" id="GO:0000166">
    <property type="term" value="F:nucleotide binding"/>
    <property type="evidence" value="ECO:0007669"/>
    <property type="project" value="UniProtKB-KW"/>
</dbReference>